<dbReference type="GO" id="GO:0140993">
    <property type="term" value="F:histone modifying activity"/>
    <property type="evidence" value="ECO:0007669"/>
    <property type="project" value="UniProtKB-ARBA"/>
</dbReference>
<gene>
    <name evidence="4" type="ORF">HKI87_15g80780</name>
</gene>
<dbReference type="PROSITE" id="PS51543">
    <property type="entry name" value="FYRC"/>
    <property type="match status" value="1"/>
</dbReference>
<dbReference type="PANTHER" id="PTHR22715">
    <property type="entry name" value="TRANSFORMING GROWTH FACTOR BETA REGULATED GENE 1"/>
    <property type="match status" value="1"/>
</dbReference>
<organism evidence="4 5">
    <name type="scientific">Chloropicon roscoffensis</name>
    <dbReference type="NCBI Taxonomy" id="1461544"/>
    <lineage>
        <taxon>Eukaryota</taxon>
        <taxon>Viridiplantae</taxon>
        <taxon>Chlorophyta</taxon>
        <taxon>Chloropicophyceae</taxon>
        <taxon>Chloropicales</taxon>
        <taxon>Chloropicaceae</taxon>
        <taxon>Chloropicon</taxon>
    </lineage>
</organism>
<dbReference type="InterPro" id="IPR003888">
    <property type="entry name" value="FYrich_N"/>
</dbReference>
<proteinExistence type="predicted"/>
<dbReference type="PANTHER" id="PTHR22715:SF0">
    <property type="entry name" value="TRANSFORMING GROWTH FACTOR BETA REGULATOR 1"/>
    <property type="match status" value="1"/>
</dbReference>
<evidence type="ECO:0000256" key="1">
    <source>
        <dbReference type="ARBA" id="ARBA00004123"/>
    </source>
</evidence>
<dbReference type="EMBL" id="CP151515">
    <property type="protein sequence ID" value="WZN66511.1"/>
    <property type="molecule type" value="Genomic_DNA"/>
</dbReference>
<dbReference type="GO" id="GO:0005634">
    <property type="term" value="C:nucleus"/>
    <property type="evidence" value="ECO:0007669"/>
    <property type="project" value="UniProtKB-SubCell"/>
</dbReference>
<evidence type="ECO:0000313" key="4">
    <source>
        <dbReference type="EMBL" id="WZN66511.1"/>
    </source>
</evidence>
<comment type="subcellular location">
    <subcellularLocation>
        <location evidence="1">Nucleus</location>
    </subcellularLocation>
</comment>
<dbReference type="Proteomes" id="UP001472866">
    <property type="component" value="Chromosome 15"/>
</dbReference>
<dbReference type="Gene3D" id="3.30.160.360">
    <property type="match status" value="1"/>
</dbReference>
<evidence type="ECO:0000313" key="5">
    <source>
        <dbReference type="Proteomes" id="UP001472866"/>
    </source>
</evidence>
<evidence type="ECO:0000256" key="2">
    <source>
        <dbReference type="ARBA" id="ARBA00023242"/>
    </source>
</evidence>
<dbReference type="InterPro" id="IPR040092">
    <property type="entry name" value="TBRG1"/>
</dbReference>
<sequence length="381" mass="42518">MKGNDYESQRARRVRENQNKLRSLGIAKRQAGPPCVLDPNSMLMLPERGDAARETYKTCTEVLFSQPMKRKKPRRRQARGQEAKVAKAVAPSRTSKRIRGETPEKFDASSLASTSVANRELLGADIDDQVVVVGRRGRPRSQLVLPEHDIKAPFTLRSIGVTVWSLGEIYRGEWKNKFWSSTGCLYHHAYPVGYKATKRHFNRSYTMWIEAGDRGPVFFVREEGPNPLVFKGESPTKPWTKICVHKKLGTRISGPLHFGFSDPCTQSAIAKMYNEGEMEAALAGSKAWNDVLSPQEKAAKDFMEIEGVGERAAMALATTTALGGTRHGDRKSLAEWAARDGGEKLKHFLLTSEELGVSTLRWPLWRAKLVPGILSHLGCET</sequence>
<keyword evidence="2" id="KW-0539">Nucleus</keyword>
<evidence type="ECO:0000256" key="3">
    <source>
        <dbReference type="SAM" id="MobiDB-lite"/>
    </source>
</evidence>
<keyword evidence="5" id="KW-1185">Reference proteome</keyword>
<name>A0AAX4PKS1_9CHLO</name>
<reference evidence="4 5" key="1">
    <citation type="submission" date="2024-03" db="EMBL/GenBank/DDBJ databases">
        <title>Complete genome sequence of the green alga Chloropicon roscoffensis RCC1871.</title>
        <authorList>
            <person name="Lemieux C."/>
            <person name="Pombert J.-F."/>
            <person name="Otis C."/>
            <person name="Turmel M."/>
        </authorList>
    </citation>
    <scope>NUCLEOTIDE SEQUENCE [LARGE SCALE GENOMIC DNA]</scope>
    <source>
        <strain evidence="4 5">RCC1871</strain>
    </source>
</reference>
<dbReference type="AlphaFoldDB" id="A0AAX4PKS1"/>
<protein>
    <submittedName>
        <fullName evidence="4">FYR C-terminal domain-containing protein</fullName>
    </submittedName>
</protein>
<accession>A0AAX4PKS1</accession>
<dbReference type="PROSITE" id="PS51542">
    <property type="entry name" value="FYRN"/>
    <property type="match status" value="1"/>
</dbReference>
<dbReference type="GO" id="GO:0051726">
    <property type="term" value="P:regulation of cell cycle"/>
    <property type="evidence" value="ECO:0007669"/>
    <property type="project" value="TreeGrafter"/>
</dbReference>
<dbReference type="InterPro" id="IPR003889">
    <property type="entry name" value="FYrich_C"/>
</dbReference>
<feature type="compositionally biased region" description="Basic and acidic residues" evidence="3">
    <location>
        <begin position="98"/>
        <end position="107"/>
    </location>
</feature>
<feature type="region of interest" description="Disordered" evidence="3">
    <location>
        <begin position="91"/>
        <end position="110"/>
    </location>
</feature>